<feature type="compositionally biased region" description="Basic and acidic residues" evidence="1">
    <location>
        <begin position="66"/>
        <end position="77"/>
    </location>
</feature>
<accession>A0A8J4Z512</accession>
<feature type="compositionally biased region" description="Basic residues" evidence="1">
    <location>
        <begin position="151"/>
        <end position="161"/>
    </location>
</feature>
<protein>
    <submittedName>
        <fullName evidence="2">Uncharacterized protein</fullName>
    </submittedName>
</protein>
<feature type="region of interest" description="Disordered" evidence="1">
    <location>
        <begin position="22"/>
        <end position="191"/>
    </location>
</feature>
<organism evidence="2 3">
    <name type="scientific">Chionoecetes opilio</name>
    <name type="common">Atlantic snow crab</name>
    <name type="synonym">Cancer opilio</name>
    <dbReference type="NCBI Taxonomy" id="41210"/>
    <lineage>
        <taxon>Eukaryota</taxon>
        <taxon>Metazoa</taxon>
        <taxon>Ecdysozoa</taxon>
        <taxon>Arthropoda</taxon>
        <taxon>Crustacea</taxon>
        <taxon>Multicrustacea</taxon>
        <taxon>Malacostraca</taxon>
        <taxon>Eumalacostraca</taxon>
        <taxon>Eucarida</taxon>
        <taxon>Decapoda</taxon>
        <taxon>Pleocyemata</taxon>
        <taxon>Brachyura</taxon>
        <taxon>Eubrachyura</taxon>
        <taxon>Majoidea</taxon>
        <taxon>Majidae</taxon>
        <taxon>Chionoecetes</taxon>
    </lineage>
</organism>
<gene>
    <name evidence="2" type="ORF">GWK47_028318</name>
</gene>
<dbReference type="AlphaFoldDB" id="A0A8J4Z512"/>
<evidence type="ECO:0000313" key="2">
    <source>
        <dbReference type="EMBL" id="KAG0730415.1"/>
    </source>
</evidence>
<dbReference type="EMBL" id="JACEEZ010000222">
    <property type="protein sequence ID" value="KAG0730415.1"/>
    <property type="molecule type" value="Genomic_DNA"/>
</dbReference>
<keyword evidence="3" id="KW-1185">Reference proteome</keyword>
<dbReference type="Proteomes" id="UP000770661">
    <property type="component" value="Unassembled WGS sequence"/>
</dbReference>
<name>A0A8J4Z512_CHIOP</name>
<reference evidence="2" key="1">
    <citation type="submission" date="2020-07" db="EMBL/GenBank/DDBJ databases">
        <title>The High-quality genome of the commercially important snow crab, Chionoecetes opilio.</title>
        <authorList>
            <person name="Jeong J.-H."/>
            <person name="Ryu S."/>
        </authorList>
    </citation>
    <scope>NUCLEOTIDE SEQUENCE</scope>
    <source>
        <strain evidence="2">MADBK_172401_WGS</strain>
        <tissue evidence="2">Digestive gland</tissue>
    </source>
</reference>
<dbReference type="OrthoDB" id="3270690at2759"/>
<proteinExistence type="predicted"/>
<evidence type="ECO:0000313" key="3">
    <source>
        <dbReference type="Proteomes" id="UP000770661"/>
    </source>
</evidence>
<comment type="caution">
    <text evidence="2">The sequence shown here is derived from an EMBL/GenBank/DDBJ whole genome shotgun (WGS) entry which is preliminary data.</text>
</comment>
<sequence length="191" mass="20311">MSRGEKTPARGKRLSLFCDLGAQLPPKGTEMGQAPFTLGGKEVTAAGGREGPDYPYARGGPLDDQDTLRSGDFRSFDGGEVVGSPPDPGHNLPRTPLEKWPAQKGGDPSHKGSISPWLWARPTPPCPALGATVGHSPNTCRSPVRVQGQRAHPRRQKHHLHPGPFVFSRAGATGGPGLRTETFKKPARSSC</sequence>
<evidence type="ECO:0000256" key="1">
    <source>
        <dbReference type="SAM" id="MobiDB-lite"/>
    </source>
</evidence>